<dbReference type="GO" id="GO:0008441">
    <property type="term" value="F:3'(2'),5'-bisphosphate nucleotidase activity"/>
    <property type="evidence" value="ECO:0007669"/>
    <property type="project" value="UniProtKB-EC"/>
</dbReference>
<dbReference type="Pfam" id="PF02272">
    <property type="entry name" value="DHHA1"/>
    <property type="match status" value="1"/>
</dbReference>
<dbReference type="Gene3D" id="3.10.310.30">
    <property type="match status" value="1"/>
</dbReference>
<protein>
    <submittedName>
        <fullName evidence="3">Bifunctional oligoribonuclease/PAP phosphatase NrnA</fullName>
        <ecNumber evidence="3">3.1.3.7</ecNumber>
    </submittedName>
</protein>
<organism evidence="3 4">
    <name type="scientific">Terrilactibacillus laevilacticus</name>
    <dbReference type="NCBI Taxonomy" id="1380157"/>
    <lineage>
        <taxon>Bacteria</taxon>
        <taxon>Bacillati</taxon>
        <taxon>Bacillota</taxon>
        <taxon>Bacilli</taxon>
        <taxon>Bacillales</taxon>
        <taxon>Bacillaceae</taxon>
        <taxon>Terrilactibacillus</taxon>
    </lineage>
</organism>
<dbReference type="SUPFAM" id="SSF64182">
    <property type="entry name" value="DHH phosphoesterases"/>
    <property type="match status" value="1"/>
</dbReference>
<dbReference type="Proteomes" id="UP001597458">
    <property type="component" value="Unassembled WGS sequence"/>
</dbReference>
<evidence type="ECO:0000259" key="1">
    <source>
        <dbReference type="Pfam" id="PF01368"/>
    </source>
</evidence>
<dbReference type="InterPro" id="IPR001667">
    <property type="entry name" value="DDH_dom"/>
</dbReference>
<dbReference type="EMBL" id="JBHUMR010000014">
    <property type="protein sequence ID" value="MFD2618053.1"/>
    <property type="molecule type" value="Genomic_DNA"/>
</dbReference>
<feature type="domain" description="DDH" evidence="1">
    <location>
        <begin position="15"/>
        <end position="151"/>
    </location>
</feature>
<feature type="domain" description="DHHA1" evidence="2">
    <location>
        <begin position="225"/>
        <end position="306"/>
    </location>
</feature>
<name>A0ABW5PT17_9BACI</name>
<evidence type="ECO:0000313" key="3">
    <source>
        <dbReference type="EMBL" id="MFD2618053.1"/>
    </source>
</evidence>
<keyword evidence="4" id="KW-1185">Reference proteome</keyword>
<dbReference type="EC" id="3.1.3.7" evidence="3"/>
<dbReference type="InterPro" id="IPR051319">
    <property type="entry name" value="Oligoribo/pAp-PDE_c-di-AMP_PDE"/>
</dbReference>
<dbReference type="PANTHER" id="PTHR47618">
    <property type="entry name" value="BIFUNCTIONAL OLIGORIBONUCLEASE AND PAP PHOSPHATASE NRNA"/>
    <property type="match status" value="1"/>
</dbReference>
<dbReference type="InterPro" id="IPR038763">
    <property type="entry name" value="DHH_sf"/>
</dbReference>
<dbReference type="RefSeq" id="WP_141190152.1">
    <property type="nucleotide sequence ID" value="NZ_JBHUMR010000014.1"/>
</dbReference>
<evidence type="ECO:0000259" key="2">
    <source>
        <dbReference type="Pfam" id="PF02272"/>
    </source>
</evidence>
<evidence type="ECO:0000313" key="4">
    <source>
        <dbReference type="Proteomes" id="UP001597458"/>
    </source>
</evidence>
<dbReference type="Gene3D" id="3.90.1640.10">
    <property type="entry name" value="inorganic pyrophosphatase (n-terminal core)"/>
    <property type="match status" value="1"/>
</dbReference>
<accession>A0ABW5PT17</accession>
<dbReference type="PANTHER" id="PTHR47618:SF1">
    <property type="entry name" value="BIFUNCTIONAL OLIGORIBONUCLEASE AND PAP PHOSPHATASE NRNA"/>
    <property type="match status" value="1"/>
</dbReference>
<gene>
    <name evidence="3" type="ORF">ACFSTF_12110</name>
</gene>
<dbReference type="InterPro" id="IPR003156">
    <property type="entry name" value="DHHA1_dom"/>
</dbReference>
<sequence>MIEDILACIKEYETIIIHRHIRPDPDALGSQGGLQLFIKDNFPEKKVFVVGEEVPSLMFLNRMDIIDDSIYQNALVIVCDTANQDRVSDNRYHLGQKLIKIDHHPVVDQYGDIQWVDTTASSVSEMIASIYLKKPELTLSVEAARLLYAGIIGDTGRFLFPNATPETFHIVSQLVAKPFSRQNLYESLYKSSLALMHLKGYVLQHFDLNDSGLGSIRLTREVLDSFQVNSQEASQLVSAFSDVENLKVWVVFVQEDDQIRARLRSKGPKINTIAEKYHGGGHPLASGATVYSWKEADSLMQDLNKLL</sequence>
<dbReference type="Pfam" id="PF01368">
    <property type="entry name" value="DHH"/>
    <property type="match status" value="1"/>
</dbReference>
<reference evidence="4" key="1">
    <citation type="journal article" date="2019" name="Int. J. Syst. Evol. Microbiol.">
        <title>The Global Catalogue of Microorganisms (GCM) 10K type strain sequencing project: providing services to taxonomists for standard genome sequencing and annotation.</title>
        <authorList>
            <consortium name="The Broad Institute Genomics Platform"/>
            <consortium name="The Broad Institute Genome Sequencing Center for Infectious Disease"/>
            <person name="Wu L."/>
            <person name="Ma J."/>
        </authorList>
    </citation>
    <scope>NUCLEOTIDE SEQUENCE [LARGE SCALE GENOMIC DNA]</scope>
    <source>
        <strain evidence="4">TISTR 2241</strain>
    </source>
</reference>
<comment type="caution">
    <text evidence="3">The sequence shown here is derived from an EMBL/GenBank/DDBJ whole genome shotgun (WGS) entry which is preliminary data.</text>
</comment>
<proteinExistence type="predicted"/>
<keyword evidence="3" id="KW-0378">Hydrolase</keyword>